<evidence type="ECO:0000313" key="5">
    <source>
        <dbReference type="Proteomes" id="UP000029643"/>
    </source>
</evidence>
<dbReference type="GO" id="GO:0005829">
    <property type="term" value="C:cytosol"/>
    <property type="evidence" value="ECO:0007669"/>
    <property type="project" value="TreeGrafter"/>
</dbReference>
<dbReference type="Proteomes" id="UP000029643">
    <property type="component" value="Unassembled WGS sequence"/>
</dbReference>
<feature type="domain" description="Tetrapyrrole biosynthesis uroporphyrinogen III synthase" evidence="1">
    <location>
        <begin position="29"/>
        <end position="235"/>
    </location>
</feature>
<dbReference type="Proteomes" id="UP000294824">
    <property type="component" value="Unassembled WGS sequence"/>
</dbReference>
<dbReference type="GO" id="GO:0004852">
    <property type="term" value="F:uroporphyrinogen-III synthase activity"/>
    <property type="evidence" value="ECO:0007669"/>
    <property type="project" value="InterPro"/>
</dbReference>
<dbReference type="GO" id="GO:0006780">
    <property type="term" value="P:uroporphyrinogen III biosynthetic process"/>
    <property type="evidence" value="ECO:0007669"/>
    <property type="project" value="InterPro"/>
</dbReference>
<comment type="caution">
    <text evidence="2">The sequence shown here is derived from an EMBL/GenBank/DDBJ whole genome shotgun (WGS) entry which is preliminary data.</text>
</comment>
<dbReference type="RefSeq" id="WP_042496453.1">
    <property type="nucleotide sequence ID" value="NZ_BBNQ01000001.1"/>
</dbReference>
<evidence type="ECO:0000313" key="4">
    <source>
        <dbReference type="EMBL" id="TDY62154.1"/>
    </source>
</evidence>
<protein>
    <submittedName>
        <fullName evidence="3 4">Uroporphyrinogen-III synthase</fullName>
    </submittedName>
    <submittedName>
        <fullName evidence="2">Uroporphyrinogen-III synthase HemD putative</fullName>
    </submittedName>
</protein>
<dbReference type="EMBL" id="BBNU01000004">
    <property type="protein sequence ID" value="GAL78737.1"/>
    <property type="molecule type" value="Genomic_DNA"/>
</dbReference>
<gene>
    <name evidence="4" type="ORF">DFQ06_1973</name>
    <name evidence="3" type="ORF">JCM19274_3295</name>
    <name evidence="2" type="ORF">JCM19300_3785</name>
</gene>
<dbReference type="Pfam" id="PF02602">
    <property type="entry name" value="HEM4"/>
    <property type="match status" value="1"/>
</dbReference>
<dbReference type="CDD" id="cd06578">
    <property type="entry name" value="HemD"/>
    <property type="match status" value="1"/>
</dbReference>
<evidence type="ECO:0000313" key="6">
    <source>
        <dbReference type="Proteomes" id="UP000029644"/>
    </source>
</evidence>
<dbReference type="EMBL" id="BBNQ01000001">
    <property type="protein sequence ID" value="GAL60847.1"/>
    <property type="molecule type" value="Genomic_DNA"/>
</dbReference>
<reference evidence="5 6" key="1">
    <citation type="journal article" date="2014" name="Genome Announc.">
        <title>Draft Genome Sequences of Marine Flavobacterium Algibacter lectus Strains SS8 and NR4.</title>
        <authorList>
            <person name="Takatani N."/>
            <person name="Nakanishi M."/>
            <person name="Meirelles P."/>
            <person name="Mino S."/>
            <person name="Suda W."/>
            <person name="Oshima K."/>
            <person name="Hattori M."/>
            <person name="Ohkuma M."/>
            <person name="Hosokawa M."/>
            <person name="Miyashita K."/>
            <person name="Thompson F.L."/>
            <person name="Niwa A."/>
            <person name="Sawabe T."/>
            <person name="Sawabe T."/>
        </authorList>
    </citation>
    <scope>NUCLEOTIDE SEQUENCE [LARGE SCALE GENOMIC DNA]</scope>
    <source>
        <strain evidence="3">JCM 19274</strain>
        <strain evidence="2 6">JCM 19300</strain>
        <strain evidence="5">JCM19274</strain>
    </source>
</reference>
<dbReference type="EMBL" id="SORL01000008">
    <property type="protein sequence ID" value="TDY62154.1"/>
    <property type="molecule type" value="Genomic_DNA"/>
</dbReference>
<accession>A0A090VZZ0</accession>
<dbReference type="Gene3D" id="3.40.50.10090">
    <property type="match status" value="2"/>
</dbReference>
<evidence type="ECO:0000313" key="3">
    <source>
        <dbReference type="EMBL" id="GAL78737.1"/>
    </source>
</evidence>
<evidence type="ECO:0000313" key="7">
    <source>
        <dbReference type="Proteomes" id="UP000294824"/>
    </source>
</evidence>
<evidence type="ECO:0000259" key="1">
    <source>
        <dbReference type="Pfam" id="PF02602"/>
    </source>
</evidence>
<evidence type="ECO:0000313" key="2">
    <source>
        <dbReference type="EMBL" id="GAL60847.1"/>
    </source>
</evidence>
<sequence>MKVKTILVSQPEPKIENSPYFDLEEKQKVKIDFRPFIHVEGVSAKEIRHQKIDLGQYTAIILTSRNAVDHFFRVADEMRFKVPDSLKYFCQSEAVAYYLQKYVVYRKRKIYVGKRTFAELSPLIKKYKDEKFLLPTTDKVKPEVPDTLDALGVQWKQATFYKTVVSDLTDLADVLYDILVFFSPSGIESLFQNFPDFKQNDTRIAVFGNTTIKAVEEKGLRVDIAAPTPETPSMTMALQKYIDKVNKGK</sequence>
<name>A0A090VZZ0_9FLAO</name>
<dbReference type="InterPro" id="IPR036108">
    <property type="entry name" value="4pyrrol_syn_uPrphyn_synt_sf"/>
</dbReference>
<dbReference type="InterPro" id="IPR003754">
    <property type="entry name" value="4pyrrol_synth_uPrphyn_synth"/>
</dbReference>
<dbReference type="SUPFAM" id="SSF69618">
    <property type="entry name" value="HemD-like"/>
    <property type="match status" value="1"/>
</dbReference>
<dbReference type="PANTHER" id="PTHR12390:SF0">
    <property type="entry name" value="UROPORPHYRINOGEN-III SYNTHASE"/>
    <property type="match status" value="1"/>
</dbReference>
<dbReference type="OrthoDB" id="1149788at2"/>
<dbReference type="InterPro" id="IPR039793">
    <property type="entry name" value="UROS/Hem4"/>
</dbReference>
<dbReference type="PANTHER" id="PTHR12390">
    <property type="entry name" value="UROPORPHYRINOGEN III SYNTHASE"/>
    <property type="match status" value="1"/>
</dbReference>
<dbReference type="Proteomes" id="UP000029644">
    <property type="component" value="Unassembled WGS sequence"/>
</dbReference>
<reference evidence="4 7" key="2">
    <citation type="submission" date="2019-03" db="EMBL/GenBank/DDBJ databases">
        <title>Genomic Encyclopedia of Type Strains, Phase III (KMG-III): the genomes of soil and plant-associated and newly described type strains.</title>
        <authorList>
            <person name="Whitman W."/>
        </authorList>
    </citation>
    <scope>NUCLEOTIDE SEQUENCE [LARGE SCALE GENOMIC DNA]</scope>
    <source>
        <strain evidence="4 7">CECT 8301</strain>
    </source>
</reference>
<accession>A0A4R8MA62</accession>
<dbReference type="STRING" id="221126.SAMN04489722_103357"/>
<organism evidence="2 6">
    <name type="scientific">Algibacter lectus</name>
    <dbReference type="NCBI Taxonomy" id="221126"/>
    <lineage>
        <taxon>Bacteria</taxon>
        <taxon>Pseudomonadati</taxon>
        <taxon>Bacteroidota</taxon>
        <taxon>Flavobacteriia</taxon>
        <taxon>Flavobacteriales</taxon>
        <taxon>Flavobacteriaceae</taxon>
        <taxon>Algibacter</taxon>
    </lineage>
</organism>
<proteinExistence type="predicted"/>
<keyword evidence="7" id="KW-1185">Reference proteome</keyword>
<dbReference type="AlphaFoldDB" id="A0A090VZZ0"/>